<dbReference type="InterPro" id="IPR001650">
    <property type="entry name" value="Helicase_C-like"/>
</dbReference>
<dbReference type="InterPro" id="IPR027417">
    <property type="entry name" value="P-loop_NTPase"/>
</dbReference>
<dbReference type="SUPFAM" id="SSF52540">
    <property type="entry name" value="P-loop containing nucleoside triphosphate hydrolases"/>
    <property type="match status" value="2"/>
</dbReference>
<dbReference type="GO" id="GO:0006289">
    <property type="term" value="P:nucleotide-excision repair"/>
    <property type="evidence" value="ECO:0007669"/>
    <property type="project" value="TreeGrafter"/>
</dbReference>
<evidence type="ECO:0000313" key="5">
    <source>
        <dbReference type="Proteomes" id="UP000285596"/>
    </source>
</evidence>
<dbReference type="Pfam" id="PF00271">
    <property type="entry name" value="Helicase_C"/>
    <property type="match status" value="1"/>
</dbReference>
<gene>
    <name evidence="4" type="ORF">D3105_00465</name>
</gene>
<evidence type="ECO:0000259" key="3">
    <source>
        <dbReference type="PROSITE" id="PS51192"/>
    </source>
</evidence>
<evidence type="ECO:0000256" key="2">
    <source>
        <dbReference type="ARBA" id="ARBA00022840"/>
    </source>
</evidence>
<keyword evidence="4" id="KW-0378">Hydrolase</keyword>
<organism evidence="4 5">
    <name type="scientific">Streptomyces globisporus</name>
    <dbReference type="NCBI Taxonomy" id="1908"/>
    <lineage>
        <taxon>Bacteria</taxon>
        <taxon>Bacillati</taxon>
        <taxon>Actinomycetota</taxon>
        <taxon>Actinomycetes</taxon>
        <taxon>Kitasatosporales</taxon>
        <taxon>Streptomycetaceae</taxon>
        <taxon>Streptomyces</taxon>
    </lineage>
</organism>
<reference evidence="4 5" key="1">
    <citation type="submission" date="2018-08" db="EMBL/GenBank/DDBJ databases">
        <title>Streptomyces globisporus 1912-4Crt, whole genome shotgun sequence.</title>
        <authorList>
            <person name="Matselyukh B."/>
        </authorList>
    </citation>
    <scope>NUCLEOTIDE SEQUENCE [LARGE SCALE GENOMIC DNA]</scope>
    <source>
        <strain evidence="4 5">1912-4Crt</strain>
    </source>
</reference>
<dbReference type="SMART" id="SM00487">
    <property type="entry name" value="DEXDc"/>
    <property type="match status" value="1"/>
</dbReference>
<name>A0A423V7T9_STRGL</name>
<dbReference type="Gene3D" id="3.40.50.300">
    <property type="entry name" value="P-loop containing nucleotide triphosphate hydrolases"/>
    <property type="match status" value="2"/>
</dbReference>
<dbReference type="RefSeq" id="WP_118899023.1">
    <property type="nucleotide sequence ID" value="NZ_QWFA01000001.1"/>
</dbReference>
<dbReference type="PANTHER" id="PTHR47957">
    <property type="entry name" value="ATP-DEPENDENT HELICASE HRQ1"/>
    <property type="match status" value="1"/>
</dbReference>
<dbReference type="InterPro" id="IPR014001">
    <property type="entry name" value="Helicase_ATP-bd"/>
</dbReference>
<dbReference type="Proteomes" id="UP000285596">
    <property type="component" value="Unassembled WGS sequence"/>
</dbReference>
<evidence type="ECO:0000256" key="1">
    <source>
        <dbReference type="ARBA" id="ARBA00022741"/>
    </source>
</evidence>
<proteinExistence type="predicted"/>
<protein>
    <submittedName>
        <fullName evidence="4">DEAD/DEAH box helicase</fullName>
    </submittedName>
</protein>
<dbReference type="GO" id="GO:0036297">
    <property type="term" value="P:interstrand cross-link repair"/>
    <property type="evidence" value="ECO:0007669"/>
    <property type="project" value="TreeGrafter"/>
</dbReference>
<dbReference type="SMART" id="SM00490">
    <property type="entry name" value="HELICc"/>
    <property type="match status" value="1"/>
</dbReference>
<dbReference type="GO" id="GO:0043138">
    <property type="term" value="F:3'-5' DNA helicase activity"/>
    <property type="evidence" value="ECO:0007669"/>
    <property type="project" value="TreeGrafter"/>
</dbReference>
<accession>A0A423V7T9</accession>
<dbReference type="PANTHER" id="PTHR47957:SF3">
    <property type="entry name" value="ATP-DEPENDENT HELICASE HRQ1"/>
    <property type="match status" value="1"/>
</dbReference>
<comment type="caution">
    <text evidence="4">The sequence shown here is derived from an EMBL/GenBank/DDBJ whole genome shotgun (WGS) entry which is preliminary data.</text>
</comment>
<keyword evidence="2" id="KW-0067">ATP-binding</keyword>
<dbReference type="GO" id="GO:0005524">
    <property type="term" value="F:ATP binding"/>
    <property type="evidence" value="ECO:0007669"/>
    <property type="project" value="UniProtKB-KW"/>
</dbReference>
<keyword evidence="1" id="KW-0547">Nucleotide-binding</keyword>
<keyword evidence="4" id="KW-0347">Helicase</keyword>
<feature type="domain" description="Helicase ATP-binding" evidence="3">
    <location>
        <begin position="114"/>
        <end position="396"/>
    </location>
</feature>
<dbReference type="Pfam" id="PF00270">
    <property type="entry name" value="DEAD"/>
    <property type="match status" value="1"/>
</dbReference>
<dbReference type="PROSITE" id="PS51192">
    <property type="entry name" value="HELICASE_ATP_BIND_1"/>
    <property type="match status" value="1"/>
</dbReference>
<sequence length="1862" mass="203514">MNDATAAQPEVEAPELDVIGSFEHLKDALFRYYDTPFGLANDQLQKERRRLFDRDGGAWRRPLIEVRPQYVSAGVSISESVREAGAHPHLAELAELGLLKGVPSLYEHQHRALIAAVREQRDVVVTAGTGSGKTESFILPILADLVRESEAWPVSSLPANRWWASPAGGFQAQRAGEQGRHAAVRALVLYPMNALVDDQMMRLRKALDSDCVREWLAQRRPGHRFYFGRYTGATPVPGDIGSAAGIRTLRKEFAATEERSRQAQVSEGDGRYFIPRLDGGEMRSRWDMLQAPPDIMITNYSMLNVMLMRSREAAVFEKTRRWLEEVPDARFTLVVDELHMYRGTAGTEIAYLLRNLRHRLGLEGRPDKFRVMAASASLEAPRDLDFLQEFFGIERDRFEVLGGRLVLPSETSADISPHASAFKQLGADPDPAAADTLLTTSGAGNALTNALREGDRLTSDFDSAVAARLFPTVPSDEQEAAMTGVLAALRRTKLPGMPRLRAHLFFRNIPGVWACSDPACPENPEQAYEDRTVGKLYSRPTPRCDCGARVLELLYCQNCGDVLLGGYAPESAFKRRRGKPFEAGLLADLPDLNSLPNGAPLGPSAANYIVYWPRKQDPATDKLEWESSSDKGAMSAGFEFKRSFYDPRTGMLRNHRNHTGWSFHVSVPESKHRRARLKLEDLPAAPTQCPGCGDNWELRRLGRESLSLSDPRRLRTPVRSMRTGFEKVNQVLTTGVLSQLPVPQAVVFSDSRQDAAKLSAGLGLRHYQDLLRLLLAEELVEQGRPADDLATIQGFFERTTSPAPADKAAAQAARARLRARDPETYDAWEKLQKPSPADNLDLADDPGPEAEAELYALLSRVPSLDSHTATVAEQLVHLGVNPGGTSASLQKTRYQAGSPALPWSSLYRWPDSPSGKVRDESGSILSERQRDLRDEIRESLRGEFLMGLFGSAGRDFESLGLGWLTLATDQAPLEAPRASSVALVRGSLRVLGHMRRFAGLRTPSDTPPRPLRNYWCKIADASGLSEDDVQRRAEQAWGQAVIKYVIQPEQVSLRHNEGLSWPCSRCHRRHLHPGTGICTKCGGQLPSGASPVTPLDDDYYAWMAKHKAGKFRLNTAELTGQTDRIEAQSRQARFQGVFLDDTENPRPDTLDVLSVTTTMEAGVDIGPLSVVLMANMPPTRFNYQQRVGRAGRRDTPVALALTVCRGRSHDEHYFQDPKRITDAPTPPPYLSTEMKDIYRRVLAAEVLRRAFESVRASIPDDAALDPTRNVHGQFGLARDWLAVRHAVEAWIAAEAGQIRDLAASLASLTRGGDSAASALQWIAKDLVPDVTAIAEGPRGHRDLSQRLAEAGVLPMFGFPTSVRYLYTKKPNESYPWPPAGVVDRSLDIAIAQFAPGAETVKDGRVHTAVGIVAYEPGGGTPRAVAEPLGEARQIGICRACGHLAEDVKPPSEADSEDQNSPCRACGASDGSYREISLHEPAGFFTGGKARDFDGNFSWRARSLSPQTAADMESGAPQRITEAGMVVHAGKGRRYAVNDNGGRLFHFSPVKATGQWSGALVEAEAAVYAPWLASDTGTANSGTLSTAIGAVQHTDLFLLGPAAGELPEYGLRLNLASVPQATGFPDDRSGRRAAWYSLAALLRVAAGDILQVQPNEIAAGIHGAGSATSRARTFAFLSDTLDNGAGYCTHLAEPEVFQKLLASANRMIGKFRTGSHGSDCRGSCYECLRDYTNMAYHSLLDWRLACDLLGILSGRDLGSDIQPRQAGLLLQNWASDFPEDDAEFVPDLGGAGPAVLFEERLWVAAKSPFETAEEGMESPRISAVRAAASASGRGVREVVFIDDFLLDKAPAQVTALITGFDGA</sequence>
<dbReference type="GO" id="GO:0003676">
    <property type="term" value="F:nucleic acid binding"/>
    <property type="evidence" value="ECO:0007669"/>
    <property type="project" value="InterPro"/>
</dbReference>
<evidence type="ECO:0000313" key="4">
    <source>
        <dbReference type="EMBL" id="ROV70538.1"/>
    </source>
</evidence>
<dbReference type="EMBL" id="QWFA01000001">
    <property type="protein sequence ID" value="ROV70538.1"/>
    <property type="molecule type" value="Genomic_DNA"/>
</dbReference>
<dbReference type="InterPro" id="IPR011545">
    <property type="entry name" value="DEAD/DEAH_box_helicase_dom"/>
</dbReference>